<keyword evidence="1" id="KW-0812">Transmembrane</keyword>
<feature type="domain" description="Excalibur calcium-binding" evidence="2">
    <location>
        <begin position="76"/>
        <end position="108"/>
    </location>
</feature>
<name>A0A521C9E3_9RHOB</name>
<reference evidence="3 4" key="1">
    <citation type="submission" date="2017-05" db="EMBL/GenBank/DDBJ databases">
        <authorList>
            <person name="Varghese N."/>
            <person name="Submissions S."/>
        </authorList>
    </citation>
    <scope>NUCLEOTIDE SEQUENCE [LARGE SCALE GENOMIC DNA]</scope>
    <source>
        <strain evidence="3 4">DSM 28009</strain>
    </source>
</reference>
<accession>A0A521C9E3</accession>
<evidence type="ECO:0000259" key="2">
    <source>
        <dbReference type="Pfam" id="PF05901"/>
    </source>
</evidence>
<keyword evidence="1" id="KW-1133">Transmembrane helix</keyword>
<keyword evidence="4" id="KW-1185">Reference proteome</keyword>
<dbReference type="EMBL" id="FXTE01000002">
    <property type="protein sequence ID" value="SMO55994.1"/>
    <property type="molecule type" value="Genomic_DNA"/>
</dbReference>
<sequence>MQPEKTTPKALFTDPKSAKRVQRAEALRRRALSPVRILLMVLMLPLTTGIIALSVWLRTSEFERDEAVLHLVALAGCGAALSVLPGPFLEGEPGYHLQNDPDQDGVACGVIAPNAEQSAAPQKRVGNAKFVRP</sequence>
<dbReference type="Pfam" id="PF05901">
    <property type="entry name" value="Excalibur"/>
    <property type="match status" value="1"/>
</dbReference>
<proteinExistence type="predicted"/>
<evidence type="ECO:0000313" key="3">
    <source>
        <dbReference type="EMBL" id="SMO55994.1"/>
    </source>
</evidence>
<evidence type="ECO:0000313" key="4">
    <source>
        <dbReference type="Proteomes" id="UP000319555"/>
    </source>
</evidence>
<dbReference type="InterPro" id="IPR008613">
    <property type="entry name" value="Excalibur_Ca-bd_domain"/>
</dbReference>
<organism evidence="3 4">
    <name type="scientific">Ruegeria faecimaris</name>
    <dbReference type="NCBI Taxonomy" id="686389"/>
    <lineage>
        <taxon>Bacteria</taxon>
        <taxon>Pseudomonadati</taxon>
        <taxon>Pseudomonadota</taxon>
        <taxon>Alphaproteobacteria</taxon>
        <taxon>Rhodobacterales</taxon>
        <taxon>Roseobacteraceae</taxon>
        <taxon>Ruegeria</taxon>
    </lineage>
</organism>
<protein>
    <recommendedName>
        <fullName evidence="2">Excalibur calcium-binding domain-containing protein</fullName>
    </recommendedName>
</protein>
<feature type="transmembrane region" description="Helical" evidence="1">
    <location>
        <begin position="69"/>
        <end position="89"/>
    </location>
</feature>
<dbReference type="AlphaFoldDB" id="A0A521C9E3"/>
<evidence type="ECO:0000256" key="1">
    <source>
        <dbReference type="SAM" id="Phobius"/>
    </source>
</evidence>
<dbReference type="RefSeq" id="WP_246097187.1">
    <property type="nucleotide sequence ID" value="NZ_CANLVA010000004.1"/>
</dbReference>
<dbReference type="Proteomes" id="UP000319555">
    <property type="component" value="Unassembled WGS sequence"/>
</dbReference>
<feature type="transmembrane region" description="Helical" evidence="1">
    <location>
        <begin position="37"/>
        <end position="57"/>
    </location>
</feature>
<gene>
    <name evidence="3" type="ORF">SAMN06265380_102255</name>
</gene>
<keyword evidence="1" id="KW-0472">Membrane</keyword>